<dbReference type="EMBL" id="FOYV01000001">
    <property type="protein sequence ID" value="SFR38332.1"/>
    <property type="molecule type" value="Genomic_DNA"/>
</dbReference>
<dbReference type="AlphaFoldDB" id="A0A1I6G816"/>
<reference evidence="3" key="1">
    <citation type="submission" date="2016-10" db="EMBL/GenBank/DDBJ databases">
        <authorList>
            <person name="Varghese N."/>
            <person name="Submissions S."/>
        </authorList>
    </citation>
    <scope>NUCLEOTIDE SEQUENCE [LARGE SCALE GENOMIC DNA]</scope>
    <source>
        <strain evidence="3">CGMCC 1.6294</strain>
    </source>
</reference>
<dbReference type="Proteomes" id="UP000199290">
    <property type="component" value="Unassembled WGS sequence"/>
</dbReference>
<keyword evidence="1" id="KW-1133">Transmembrane helix</keyword>
<keyword evidence="3" id="KW-1185">Reference proteome</keyword>
<evidence type="ECO:0000313" key="2">
    <source>
        <dbReference type="EMBL" id="SFR38332.1"/>
    </source>
</evidence>
<accession>A0A1I6G816</accession>
<evidence type="ECO:0008006" key="4">
    <source>
        <dbReference type="Google" id="ProtNLM"/>
    </source>
</evidence>
<dbReference type="STRING" id="375760.SAMN04488073_0168"/>
<name>A0A1I6G816_9GAMM</name>
<dbReference type="InterPro" id="IPR048085">
    <property type="entry name" value="Cyt_ox_CcoM-like"/>
</dbReference>
<organism evidence="2 3">
    <name type="scientific">Marinobacter gudaonensis</name>
    <dbReference type="NCBI Taxonomy" id="375760"/>
    <lineage>
        <taxon>Bacteria</taxon>
        <taxon>Pseudomonadati</taxon>
        <taxon>Pseudomonadota</taxon>
        <taxon>Gammaproteobacteria</taxon>
        <taxon>Pseudomonadales</taxon>
        <taxon>Marinobacteraceae</taxon>
        <taxon>Marinobacter</taxon>
    </lineage>
</organism>
<proteinExistence type="predicted"/>
<feature type="transmembrane region" description="Helical" evidence="1">
    <location>
        <begin position="6"/>
        <end position="29"/>
    </location>
</feature>
<evidence type="ECO:0000313" key="3">
    <source>
        <dbReference type="Proteomes" id="UP000199290"/>
    </source>
</evidence>
<evidence type="ECO:0000256" key="1">
    <source>
        <dbReference type="SAM" id="Phobius"/>
    </source>
</evidence>
<dbReference type="RefSeq" id="WP_167363197.1">
    <property type="nucleotide sequence ID" value="NZ_FOYV01000001.1"/>
</dbReference>
<gene>
    <name evidence="2" type="ORF">SAMN04488073_0168</name>
</gene>
<dbReference type="NCBIfam" id="NF041600">
    <property type="entry name" value="cyt_ox_CcoM"/>
    <property type="match status" value="1"/>
</dbReference>
<keyword evidence="1" id="KW-0472">Membrane</keyword>
<protein>
    <recommendedName>
        <fullName evidence="4">ATP-dependent helicase</fullName>
    </recommendedName>
</protein>
<sequence>MYMDAVVISGIATVLLIVGFFVGVGIFVMKDQKEHGPQRAARKDGQGKKPA</sequence>
<keyword evidence="1" id="KW-0812">Transmembrane</keyword>